<proteinExistence type="predicted"/>
<evidence type="ECO:0000256" key="1">
    <source>
        <dbReference type="SAM" id="Phobius"/>
    </source>
</evidence>
<accession>A0A917NVE6</accession>
<feature type="transmembrane region" description="Helical" evidence="1">
    <location>
        <begin position="135"/>
        <end position="158"/>
    </location>
</feature>
<keyword evidence="3" id="KW-1185">Reference proteome</keyword>
<dbReference type="Proteomes" id="UP000661507">
    <property type="component" value="Unassembled WGS sequence"/>
</dbReference>
<dbReference type="AlphaFoldDB" id="A0A917NVE6"/>
<dbReference type="PIRSF" id="PIRSF028704">
    <property type="entry name" value="UPC028704"/>
    <property type="match status" value="1"/>
</dbReference>
<evidence type="ECO:0000313" key="3">
    <source>
        <dbReference type="Proteomes" id="UP000661507"/>
    </source>
</evidence>
<feature type="transmembrane region" description="Helical" evidence="1">
    <location>
        <begin position="235"/>
        <end position="253"/>
    </location>
</feature>
<keyword evidence="1" id="KW-1133">Transmembrane helix</keyword>
<name>A0A917NVE6_9PROT</name>
<comment type="caution">
    <text evidence="2">The sequence shown here is derived from an EMBL/GenBank/DDBJ whole genome shotgun (WGS) entry which is preliminary data.</text>
</comment>
<organism evidence="2 3">
    <name type="scientific">Neoroseomonas lacus</name>
    <dbReference type="NCBI Taxonomy" id="287609"/>
    <lineage>
        <taxon>Bacteria</taxon>
        <taxon>Pseudomonadati</taxon>
        <taxon>Pseudomonadota</taxon>
        <taxon>Alphaproteobacteria</taxon>
        <taxon>Acetobacterales</taxon>
        <taxon>Acetobacteraceae</taxon>
        <taxon>Neoroseomonas</taxon>
    </lineage>
</organism>
<dbReference type="EMBL" id="BMKW01000012">
    <property type="protein sequence ID" value="GGJ32554.1"/>
    <property type="molecule type" value="Genomic_DNA"/>
</dbReference>
<feature type="transmembrane region" description="Helical" evidence="1">
    <location>
        <begin position="57"/>
        <end position="72"/>
    </location>
</feature>
<dbReference type="PANTHER" id="PTHR38592">
    <property type="entry name" value="BLL4819 PROTEIN"/>
    <property type="match status" value="1"/>
</dbReference>
<reference evidence="2" key="2">
    <citation type="submission" date="2020-09" db="EMBL/GenBank/DDBJ databases">
        <authorList>
            <person name="Sun Q."/>
            <person name="Zhou Y."/>
        </authorList>
    </citation>
    <scope>NUCLEOTIDE SEQUENCE</scope>
    <source>
        <strain evidence="2">CGMCC 1.3617</strain>
    </source>
</reference>
<feature type="transmembrane region" description="Helical" evidence="1">
    <location>
        <begin position="273"/>
        <end position="292"/>
    </location>
</feature>
<feature type="transmembrane region" description="Helical" evidence="1">
    <location>
        <begin position="206"/>
        <end position="223"/>
    </location>
</feature>
<dbReference type="RefSeq" id="WP_188971054.1">
    <property type="nucleotide sequence ID" value="NZ_BMKW01000012.1"/>
</dbReference>
<dbReference type="InterPro" id="IPR014550">
    <property type="entry name" value="UCP028704_OpgC"/>
</dbReference>
<keyword evidence="1" id="KW-0812">Transmembrane</keyword>
<evidence type="ECO:0000313" key="2">
    <source>
        <dbReference type="EMBL" id="GGJ32554.1"/>
    </source>
</evidence>
<feature type="transmembrane region" description="Helical" evidence="1">
    <location>
        <begin position="313"/>
        <end position="332"/>
    </location>
</feature>
<feature type="transmembrane region" description="Helical" evidence="1">
    <location>
        <begin position="165"/>
        <end position="186"/>
    </location>
</feature>
<sequence length="372" mass="40339">MASAATQRPLSRPPRDLRLDIIRGWLQVSIFGAHAVGSSFGAYGIHAAWGLSDSSEQFLFLSGFVLASVHTAKASRDGALAAARDIWRRAFRLWLVHLLLFLMTGALILWAEMGIPLPGEVDRLGWGTLAHQPLVALPGAMLLLYMPVYMDILPVFVLSMLALPGFLWLVQRFGAAALLAPGAVWGGVQFDLWHWPAWMGTGLEPLAWQFVFMIGAWFGRRALLNGAAIGRVNGVVVAAAALVAFGAALSIAIRIEPAFDIGLIWTLAGKTHLGPVALLHALALAYLFAVLVPKDAAWMHHPLAQAMAAAGRHSLDVFRTGLFLAWGFTVAYRLMPGAWWVDPVLTLLGVSILLGQGLLVDRRRMTPVLVTR</sequence>
<reference evidence="2" key="1">
    <citation type="journal article" date="2014" name="Int. J. Syst. Evol. Microbiol.">
        <title>Complete genome sequence of Corynebacterium casei LMG S-19264T (=DSM 44701T), isolated from a smear-ripened cheese.</title>
        <authorList>
            <consortium name="US DOE Joint Genome Institute (JGI-PGF)"/>
            <person name="Walter F."/>
            <person name="Albersmeier A."/>
            <person name="Kalinowski J."/>
            <person name="Ruckert C."/>
        </authorList>
    </citation>
    <scope>NUCLEOTIDE SEQUENCE</scope>
    <source>
        <strain evidence="2">CGMCC 1.3617</strain>
    </source>
</reference>
<feature type="transmembrane region" description="Helical" evidence="1">
    <location>
        <begin position="21"/>
        <end position="45"/>
    </location>
</feature>
<dbReference type="Pfam" id="PF10129">
    <property type="entry name" value="OpgC_C"/>
    <property type="match status" value="1"/>
</dbReference>
<feature type="transmembrane region" description="Helical" evidence="1">
    <location>
        <begin position="93"/>
        <end position="115"/>
    </location>
</feature>
<dbReference type="PANTHER" id="PTHR38592:SF3">
    <property type="entry name" value="BLL4819 PROTEIN"/>
    <property type="match status" value="1"/>
</dbReference>
<feature type="transmembrane region" description="Helical" evidence="1">
    <location>
        <begin position="338"/>
        <end position="360"/>
    </location>
</feature>
<gene>
    <name evidence="2" type="ORF">GCM10011320_45210</name>
</gene>
<keyword evidence="1" id="KW-0472">Membrane</keyword>
<protein>
    <submittedName>
        <fullName evidence="2">Membrane protein</fullName>
    </submittedName>
</protein>